<dbReference type="PROSITE" id="PS51212">
    <property type="entry name" value="WSC"/>
    <property type="match status" value="1"/>
</dbReference>
<feature type="transmembrane region" description="Helical" evidence="17">
    <location>
        <begin position="3530"/>
        <end position="3553"/>
    </location>
</feature>
<feature type="domain" description="PKD" evidence="19">
    <location>
        <begin position="792"/>
        <end position="846"/>
    </location>
</feature>
<accession>A0A444UEX9</accession>
<keyword evidence="9 17" id="KW-1133">Transmembrane helix</keyword>
<dbReference type="PROSITE" id="PS50093">
    <property type="entry name" value="PKD"/>
    <property type="match status" value="8"/>
</dbReference>
<evidence type="ECO:0000259" key="18">
    <source>
        <dbReference type="PROSITE" id="PS50041"/>
    </source>
</evidence>
<evidence type="ECO:0000256" key="14">
    <source>
        <dbReference type="ARBA" id="ARBA00023273"/>
    </source>
</evidence>
<feature type="domain" description="PKD" evidence="19">
    <location>
        <begin position="1381"/>
        <end position="1438"/>
    </location>
</feature>
<dbReference type="CDD" id="cd01752">
    <property type="entry name" value="PLAT_polycystin"/>
    <property type="match status" value="1"/>
</dbReference>
<feature type="domain" description="WSC" evidence="23">
    <location>
        <begin position="97"/>
        <end position="194"/>
    </location>
</feature>
<evidence type="ECO:0000256" key="4">
    <source>
        <dbReference type="ARBA" id="ARBA00022475"/>
    </source>
</evidence>
<feature type="domain" description="PKD" evidence="19">
    <location>
        <begin position="223"/>
        <end position="270"/>
    </location>
</feature>
<dbReference type="Pfam" id="PF20519">
    <property type="entry name" value="Polycystin_dom"/>
    <property type="match status" value="1"/>
</dbReference>
<dbReference type="FunFam" id="2.60.60.20:FF:000012">
    <property type="entry name" value="polycystin-1 isoform X2"/>
    <property type="match status" value="1"/>
</dbReference>
<feature type="transmembrane region" description="Helical" evidence="17">
    <location>
        <begin position="3490"/>
        <end position="3510"/>
    </location>
</feature>
<dbReference type="Gene3D" id="1.10.287.70">
    <property type="match status" value="1"/>
</dbReference>
<dbReference type="Pfam" id="PF00801">
    <property type="entry name" value="PKD"/>
    <property type="match status" value="11"/>
</dbReference>
<dbReference type="SUPFAM" id="SSF49723">
    <property type="entry name" value="Lipase/lipooxygenase domain (PLAT/LH2 domain)"/>
    <property type="match status" value="1"/>
</dbReference>
<dbReference type="SUPFAM" id="SSF56436">
    <property type="entry name" value="C-type lectin-like"/>
    <property type="match status" value="1"/>
</dbReference>
<dbReference type="InterPro" id="IPR014010">
    <property type="entry name" value="REJ_dom"/>
</dbReference>
<evidence type="ECO:0000256" key="7">
    <source>
        <dbReference type="ARBA" id="ARBA00022729"/>
    </source>
</evidence>
<dbReference type="InterPro" id="IPR001024">
    <property type="entry name" value="PLAT/LH2_dom"/>
</dbReference>
<dbReference type="InterPro" id="IPR000601">
    <property type="entry name" value="PKD_dom"/>
</dbReference>
<dbReference type="Gene3D" id="2.60.40.10">
    <property type="entry name" value="Immunoglobulins"/>
    <property type="match status" value="5"/>
</dbReference>
<evidence type="ECO:0000259" key="22">
    <source>
        <dbReference type="PROSITE" id="PS51111"/>
    </source>
</evidence>
<feature type="transmembrane region" description="Helical" evidence="17">
    <location>
        <begin position="3579"/>
        <end position="3601"/>
    </location>
</feature>
<dbReference type="PANTHER" id="PTHR46730:SF3">
    <property type="entry name" value="POLYCYSTIN-1"/>
    <property type="match status" value="1"/>
</dbReference>
<evidence type="ECO:0000256" key="9">
    <source>
        <dbReference type="ARBA" id="ARBA00022989"/>
    </source>
</evidence>
<keyword evidence="5" id="KW-0433">Leucine-rich repeat</keyword>
<evidence type="ECO:0000259" key="20">
    <source>
        <dbReference type="PROSITE" id="PS50095"/>
    </source>
</evidence>
<keyword evidence="25" id="KW-1185">Reference proteome</keyword>
<evidence type="ECO:0000256" key="17">
    <source>
        <dbReference type="SAM" id="Phobius"/>
    </source>
</evidence>
<dbReference type="PROSITE" id="PS50095">
    <property type="entry name" value="PLAT"/>
    <property type="match status" value="1"/>
</dbReference>
<dbReference type="InterPro" id="IPR000203">
    <property type="entry name" value="GPS"/>
</dbReference>
<comment type="caution">
    <text evidence="24">The sequence shown here is derived from an EMBL/GenBank/DDBJ whole genome shotgun (WGS) entry which is preliminary data.</text>
</comment>
<dbReference type="InterPro" id="IPR036392">
    <property type="entry name" value="PLAT/LH2_dom_sf"/>
</dbReference>
<evidence type="ECO:0000259" key="19">
    <source>
        <dbReference type="PROSITE" id="PS50093"/>
    </source>
</evidence>
<evidence type="ECO:0000256" key="12">
    <source>
        <dbReference type="ARBA" id="ARBA00023157"/>
    </source>
</evidence>
<dbReference type="InterPro" id="IPR057244">
    <property type="entry name" value="GAIN_B"/>
</dbReference>
<evidence type="ECO:0000256" key="13">
    <source>
        <dbReference type="ARBA" id="ARBA00023180"/>
    </source>
</evidence>
<evidence type="ECO:0000256" key="16">
    <source>
        <dbReference type="SAM" id="MobiDB-lite"/>
    </source>
</evidence>
<feature type="transmembrane region" description="Helical" evidence="17">
    <location>
        <begin position="3215"/>
        <end position="3234"/>
    </location>
</feature>
<keyword evidence="8" id="KW-0677">Repeat</keyword>
<dbReference type="Gene3D" id="3.80.10.10">
    <property type="entry name" value="Ribonuclease Inhibitor"/>
    <property type="match status" value="1"/>
</dbReference>
<evidence type="ECO:0000256" key="10">
    <source>
        <dbReference type="ARBA" id="ARBA00023069"/>
    </source>
</evidence>
<dbReference type="InterPro" id="IPR046791">
    <property type="entry name" value="Polycystin_dom"/>
</dbReference>
<dbReference type="FunFam" id="2.60.40.10:FF:000825">
    <property type="entry name" value="Polycystin 1, transient receptor potential channel interacting"/>
    <property type="match status" value="1"/>
</dbReference>
<dbReference type="Gene3D" id="3.10.100.10">
    <property type="entry name" value="Mannose-Binding Protein A, subunit A"/>
    <property type="match status" value="1"/>
</dbReference>
<feature type="transmembrane region" description="Helical" evidence="17">
    <location>
        <begin position="2861"/>
        <end position="2883"/>
    </location>
</feature>
<dbReference type="Pfam" id="PF08016">
    <property type="entry name" value="PKD_channel"/>
    <property type="match status" value="1"/>
</dbReference>
<feature type="domain" description="PKD" evidence="19">
    <location>
        <begin position="1070"/>
        <end position="1126"/>
    </location>
</feature>
<dbReference type="GO" id="GO:0005886">
    <property type="term" value="C:plasma membrane"/>
    <property type="evidence" value="ECO:0007669"/>
    <property type="project" value="UniProtKB-SubCell"/>
</dbReference>
<dbReference type="Pfam" id="PF02010">
    <property type="entry name" value="REJ"/>
    <property type="match status" value="1"/>
</dbReference>
<keyword evidence="10" id="KW-0969">Cilium</keyword>
<evidence type="ECO:0000256" key="6">
    <source>
        <dbReference type="ARBA" id="ARBA00022692"/>
    </source>
</evidence>
<dbReference type="SMART" id="SM00303">
    <property type="entry name" value="GPS"/>
    <property type="match status" value="1"/>
</dbReference>
<keyword evidence="14" id="KW-0966">Cell projection</keyword>
<feature type="domain" description="GAIN-B" evidence="21">
    <location>
        <begin position="2408"/>
        <end position="2602"/>
    </location>
</feature>
<dbReference type="Proteomes" id="UP000289886">
    <property type="component" value="Unassembled WGS sequence"/>
</dbReference>
<evidence type="ECO:0000256" key="2">
    <source>
        <dbReference type="ARBA" id="ARBA00004651"/>
    </source>
</evidence>
<dbReference type="PROSITE" id="PS50041">
    <property type="entry name" value="C_TYPE_LECTIN_2"/>
    <property type="match status" value="1"/>
</dbReference>
<evidence type="ECO:0000259" key="21">
    <source>
        <dbReference type="PROSITE" id="PS50221"/>
    </source>
</evidence>
<dbReference type="InterPro" id="IPR016187">
    <property type="entry name" value="CTDL_fold"/>
</dbReference>
<dbReference type="InterPro" id="IPR013783">
    <property type="entry name" value="Ig-like_fold"/>
</dbReference>
<keyword evidence="11 17" id="KW-0472">Membrane</keyword>
<dbReference type="PANTHER" id="PTHR46730">
    <property type="entry name" value="POLYCYSTIN-1"/>
    <property type="match status" value="1"/>
</dbReference>
<dbReference type="Pfam" id="PF01477">
    <property type="entry name" value="PLAT"/>
    <property type="match status" value="1"/>
</dbReference>
<protein>
    <submittedName>
        <fullName evidence="24">Polycystin-1</fullName>
    </submittedName>
</protein>
<dbReference type="SUPFAM" id="SSF52058">
    <property type="entry name" value="L domain-like"/>
    <property type="match status" value="1"/>
</dbReference>
<evidence type="ECO:0000256" key="1">
    <source>
        <dbReference type="ARBA" id="ARBA00004138"/>
    </source>
</evidence>
<feature type="transmembrane region" description="Helical" evidence="17">
    <location>
        <begin position="3453"/>
        <end position="3470"/>
    </location>
</feature>
<dbReference type="InterPro" id="IPR000483">
    <property type="entry name" value="Cys-rich_flank_reg_C"/>
</dbReference>
<sequence>MQLLQHTTQLFMPTVRDLSNNQISTLEEGMFHNLFNLSEINLSLNPFVCDCKLFQLIRWIAEQGVVVRHAQSTQCAEPPDVENLSLLSVNVSSITCGLSYAACLFEKHTGRKELVIFSSLTSGNFTRNSCNALCFSAHQPYGGLGTKNECLCGTNFEPNLISESQCSAACSDHLVMRDCRWTVAQQAFMVEFSAHFMQLGTFSIHEEAKLNISISVSVSTLLWDFGDSTPLLNTTKASASHKYALPGKYRVNVTLFAGAEVTSIQTEVNVIIPPRLELKCPTAVTTNDSIDIHIANWDGTDGTVDWNIVSESGEIGKAPFCPSDGLLHIGSRRCYQLIRSNSTWQEARQFCALRGNGDLATVTNQDVKNLLITLIGNERDAWIGLWYSESDRSLKWVDGSATDDLETLLTGEPASRSENTCLTMDSSGQWNPKLCSTRAAFICEYRHQPQGCGEHCVATAVCQTEAVSNMTGVCPARYQWCSFTAGCLPVSHACHSSLCTVCPAPPLYGRSQPEYSLVHELLFTLLPAVSTHYLAHSWSEDIQVYPGDFIAVQHDGEPGSLINCRQDTMSPWKQSYFRVNHSDWITDSLDNTTLRNWTEEAVCNLRVLYTQKKVKFIESPLLKAGLTTPGIYTFHAAVESKPFSRNLSCTFQVAPHLGLTIVYPPVQDDTVYFPTNKTFLLLKITSWHNATARWHGNNQSFPFQTTCPEEIASLIEDCKMNSSGTLFSRIDLELINASVVSVVITADNELSSENQTVKVKTEDPVRGLRVVPDPHQRVLVNSLVSYTAVVDSGSDVTFKWTVDDKPSFTYYNTALNVIYQNAAIYKLSVTALNHVSSLAAEFNVTVDRMNMMADLRVIGVPAVIPQSSSETLTASVKVDTAVEATFRWTFGDGGYDTYHFKPPYDISLQVQDTSVNQALLQHNVTYTYQQPGEYTLTVSVSNKYENISQLVQVFVYSNLTSVGIIVDTEALVVGSTAAFEAHPLPSPYGIIYTWRFGDGSSPVQGRERRVNHTFNQSGVYNISVCANNTISSTDSQRSVLVFEEITGLSASSNGPTELHTAVVISAEVKTGNNISWIFDMGDGSQLTGVGPVVEYTYVKDAIYTVNVTAVNSVSVVSVSLSVQVFVLEVLRCTPIPRSSTIFYTFRSIGTFNIIVTAENEISSMQASIFIFVLKEIEGLHIVAEDLVDGCCFATNRVLHMQAAIRDGTNMSYIWTVLKAQDPILNFSGKLLPVNFPEPGFYDVILKATNLLGTSSVNRTIEFLDPVGNIIMTAVPNPVAVNRSTNISLLVSSGTNIKYIWSAEDHFTNTTEESWITHQFSTPGLKQVGVMITNKVSSKNVATLISVQEPISGVNFVAQDLPDQYYIASGSTVSLQGEFQRGTNVSWTWHLPNSTATEQQITLLFAVSGTYTISLNASNDISWALASRNITVQDKIGGLELKTSKNIAALRENVLFMIGISSGTSVSFLLSISGDSSVFVVNLNYTHQFTKVGDFVVNLTAQNQVSTERTSIIVTVMEPVSRLRIVNCCEEAIPTGVSKMFNAETLTGSPVTYLWTFDLHCGSKKTIIGKQVSYTPPQAGQLTIYLSAFNALGSQNITRVIQAQNRLLLATLEAKPAETLVNKPVTMQALVSPHATSVNYVWSFGDGSEKRMTKTANISHSYLVPGEYTVEVNASNLVSFAVAQTTVTIQVLECEEPEVQPVQSSQTVIKRSQRNYLEVAVDLRGCTRYKIEYLWEIYRSTTCLNSNDNCKVSLHDVDVQRPQLVIPRMALDLGSYCVVFSLSYADVPLRKSIAIHLNVVPSKLVPIIDGGTFRVWSKTQDLLMNGEKSYDPNLETDNQSPLSYTWTCMISSKTPSSGCNLNCGSQEKVLVIAEDMLEADVAYTFLLTVSKAGMSPENTTQTVLVKNGTVPMVSLECISCKAQSVYEVSQSSYVYLAGTCNNCQDNNSHSGRWRAQNSKNESLVLDATTTSTGSTGMNLVVRQGILKDGDAYTFSLHVTDPLMENEGFASIELRPNLPPAGGSCVVHPSDTANALTTKVQFKCTGYKDSEDSETPLLYSLIVTRCNTEHCEDFCVYKGTSAEYSAFLPLGFRASRFRVDVSVTVQDQQGAAIVALNQSMVIRLPDPPEEFQSLTHWLYNQTETSLEDLIKQKDPRQVREYALALITVLNEFEQIGPSSLDSQSEQDFRILIRSKVTLALISLEVNTVDDIQQTSAALAQCTAVSREFICRECQRETLTKLESMLAILQSDTRQGTVTPTKLADNILNIMGDLIHLVNQPPPQPTTDDNSNDRHPLLVASKAYNLSSELMRILMHSRVLNEEPLVLHGTEITTQGKRAHPLNLLCFPDGPLCPFSIPKEFNSTFRDMTGIVQVMFQVDSNPFPFGYVGNYTVSTEVASMEFQTANGTQIPISSLGASKAITVMVSNSTGVQANSSWTQVVSEWSSVIVLVTTGNTNKAAGLHIQVMFTMLNDGTAASEEESYITAYLHSYLNPNEYNCTAQKRITLSMTKGPDHKLYTFFISPDVFDTTKDYYLNVTNGCWRSPVRVKVGVYTSLCQYFNNQEMRWKTDGMVPLESTTPDKAVCLTEHLTAFGASLFVPLDAVRFIIPAPSPGMNYIVLLTCAVCFVTYSVVAVIVRKLDLIDINRAGVIPFCGKDGLYKYEIQVKTGWGRGSGTTAHVGISLYGTDSKSGHRHLDGWNVFLRNSLDIFHMSTDSSLGSIFKIRVWHDNKGLSPSWYLQYVIVKDLQTSKKYFFLINDWLSVDNDDNEGMVEKEVIAATDAELRHVSRIFVGELERGLSEKHIWLSLWERPARSRFTRVQRATCCTVLIYLFILANAVWYGLVGDKTRSPVPVSNLMPVNVETVAVGMVACIIVYPVYLIVLTLFRMARSKASVDPPVAQLEQQSLEIDDYLDSSTIGNSFLTFSGVSGETYSEEINSDISVATSKSLQKSNSQERVVPHWPDLLNDPSIMANNLPKLKRGQGSRHLGVDMALTSEEEDFYSNRNKYFTASDEDLIKKILADGHRQASRLQDSQLYLSQTETELADLSTIFGDKTEVILLQQLNEPGPTGTARREPLQSAHTSRTAVMDVSAQRLFPHWCSHAAHVLSFILLAGSIGISVWIGMGFGSSVALMWLLSGIFSFLTSFFVLEPFKVLLEALYFALIVKRILPEERDTLVENPQVQHVSEKIQRVRAPQGFALFQAKEEAKKVRKLHRMLKSFLVYMFFLLVVLITSYGDSFRDTNARHLQSLVHQRLDTTEFISIEKPEEFWIWLSHVLLPYLYSNETMRETNSILLGVPRLRQIRMQNGCPISNYLEPSLAERGCIQFTPIVDTRSYGLGWGSQDLNQSNTWTYFPPDLTGVWYWGKLSIYNSGGYVKELKRTMNDSNATLLDLQHNNWLDRMTRAVFVEFTLYNTNTDLYAVVALLVEFAHSSRAYTSMHIKAVPLLRLSTGADLLLVMMGFLVVFVVYFVVHETRIMKKEGSSYFSQPWNLVQWSVIVLTLAAVVVHLNRISIADKQWHTFLNHRDGFTNFYQIAFLSYAFTNLAAVVLFLLILKASVQLRFLRDWSVFGKTLCRSVRELLAAGVALTLLLLAYSHLGYLVFSSSMEGYSSFSSSVLSLLSTLRGLGSLKTCLPEQRSAVCYVFYISYTVIDMWIILRIFAVILIRNYNVVRFEMYRPAIEPQDYEMMELFLRRLKMWMGISKTKEFRHKVRFEGMEPLPSRASTDSKSLYLPTPDSASDISSNSTTSSHADCFQPVVSRERAEAEAALHRLLPVFETLLLQLDRVNKVTEDVYQAECRLEHIQTKINKNKYVQMTQILLNKYCTMSKSSSAGKSSSNHLDHKSQPRKGKARPLDPDWTKRSKGAALAEETTVGPQMPNAPSSLFRHPAHTTTVPVKKRKPPAMKNKVHPNTDRHVSSHLKS</sequence>
<dbReference type="GO" id="GO:0005261">
    <property type="term" value="F:monoatomic cation channel activity"/>
    <property type="evidence" value="ECO:0007669"/>
    <property type="project" value="TreeGrafter"/>
</dbReference>
<keyword evidence="6 17" id="KW-0812">Transmembrane</keyword>
<evidence type="ECO:0000256" key="8">
    <source>
        <dbReference type="ARBA" id="ARBA00022737"/>
    </source>
</evidence>
<comment type="caution">
    <text evidence="15">Lacks conserved residue(s) required for the propagation of feature annotation.</text>
</comment>
<feature type="transmembrane region" description="Helical" evidence="17">
    <location>
        <begin position="3128"/>
        <end position="3147"/>
    </location>
</feature>
<dbReference type="SMART" id="SM00321">
    <property type="entry name" value="WSC"/>
    <property type="match status" value="1"/>
</dbReference>
<dbReference type="Gene3D" id="2.60.60.20">
    <property type="entry name" value="PLAT/LH2 domain"/>
    <property type="match status" value="1"/>
</dbReference>
<dbReference type="InterPro" id="IPR001304">
    <property type="entry name" value="C-type_lectin-like"/>
</dbReference>
<dbReference type="EMBL" id="SCEB01214694">
    <property type="protein sequence ID" value="RXM33740.1"/>
    <property type="molecule type" value="Genomic_DNA"/>
</dbReference>
<dbReference type="SUPFAM" id="SSF49299">
    <property type="entry name" value="PKD domain"/>
    <property type="match status" value="8"/>
</dbReference>
<feature type="domain" description="PKD" evidence="19">
    <location>
        <begin position="880"/>
        <end position="962"/>
    </location>
</feature>
<dbReference type="InterPro" id="IPR035986">
    <property type="entry name" value="PKD_dom_sf"/>
</dbReference>
<evidence type="ECO:0000256" key="11">
    <source>
        <dbReference type="ARBA" id="ARBA00023136"/>
    </source>
</evidence>
<feature type="compositionally biased region" description="Basic residues" evidence="16">
    <location>
        <begin position="3895"/>
        <end position="3907"/>
    </location>
</feature>
<dbReference type="CDD" id="cd00037">
    <property type="entry name" value="CLECT"/>
    <property type="match status" value="1"/>
</dbReference>
<comment type="subcellular location">
    <subcellularLocation>
        <location evidence="2">Cell membrane</location>
        <topology evidence="2">Multi-pass membrane protein</topology>
    </subcellularLocation>
    <subcellularLocation>
        <location evidence="1">Cell projection</location>
        <location evidence="1">Cilium</location>
    </subcellularLocation>
</comment>
<evidence type="ECO:0000313" key="24">
    <source>
        <dbReference type="EMBL" id="RXM33740.1"/>
    </source>
</evidence>
<dbReference type="InterPro" id="IPR002889">
    <property type="entry name" value="WSC_carb-bd"/>
</dbReference>
<dbReference type="SMART" id="SM00034">
    <property type="entry name" value="CLECT"/>
    <property type="match status" value="1"/>
</dbReference>
<feature type="transmembrane region" description="Helical" evidence="17">
    <location>
        <begin position="3638"/>
        <end position="3664"/>
    </location>
</feature>
<proteinExistence type="inferred from homology"/>
<keyword evidence="13" id="KW-0325">Glycoprotein</keyword>
<dbReference type="InterPro" id="IPR013122">
    <property type="entry name" value="PKD1_2_channel"/>
</dbReference>
<feature type="domain" description="PKD" evidence="19">
    <location>
        <begin position="1291"/>
        <end position="1353"/>
    </location>
</feature>
<dbReference type="PROSITE" id="PS50221">
    <property type="entry name" value="GAIN_B"/>
    <property type="match status" value="1"/>
</dbReference>
<dbReference type="SMART" id="SM00082">
    <property type="entry name" value="LRRCT"/>
    <property type="match status" value="1"/>
</dbReference>
<dbReference type="InterPro" id="IPR002859">
    <property type="entry name" value="PKD/REJ-like"/>
</dbReference>
<feature type="domain" description="PLAT" evidence="20">
    <location>
        <begin position="2657"/>
        <end position="2772"/>
    </location>
</feature>
<feature type="domain" description="REJ" evidence="22">
    <location>
        <begin position="1693"/>
        <end position="2387"/>
    </location>
</feature>
<dbReference type="GO" id="GO:0006816">
    <property type="term" value="P:calcium ion transport"/>
    <property type="evidence" value="ECO:0007669"/>
    <property type="project" value="TreeGrafter"/>
</dbReference>
<dbReference type="SMART" id="SM00308">
    <property type="entry name" value="LH2"/>
    <property type="match status" value="1"/>
</dbReference>
<reference evidence="24 25" key="1">
    <citation type="submission" date="2019-01" db="EMBL/GenBank/DDBJ databases">
        <title>Draft Genome and Complete Hox-Cluster Characterization of the Sterlet Sturgeon (Acipenser ruthenus).</title>
        <authorList>
            <person name="Wei Q."/>
        </authorList>
    </citation>
    <scope>NUCLEOTIDE SEQUENCE [LARGE SCALE GENOMIC DNA]</scope>
    <source>
        <strain evidence="24">WHYD16114868_AA</strain>
        <tissue evidence="24">Blood</tissue>
    </source>
</reference>
<dbReference type="InterPro" id="IPR022409">
    <property type="entry name" value="PKD/Chitinase_dom"/>
</dbReference>
<evidence type="ECO:0000259" key="23">
    <source>
        <dbReference type="PROSITE" id="PS51212"/>
    </source>
</evidence>
<name>A0A444UEX9_ACIRT</name>
<keyword evidence="7" id="KW-0732">Signal</keyword>
<dbReference type="InterPro" id="IPR000434">
    <property type="entry name" value="PC1"/>
</dbReference>
<evidence type="ECO:0000256" key="5">
    <source>
        <dbReference type="ARBA" id="ARBA00022614"/>
    </source>
</evidence>
<feature type="transmembrane region" description="Helical" evidence="17">
    <location>
        <begin position="2820"/>
        <end position="2841"/>
    </location>
</feature>
<feature type="transmembrane region" description="Helical" evidence="17">
    <location>
        <begin position="2614"/>
        <end position="2634"/>
    </location>
</feature>
<dbReference type="Pfam" id="PF01822">
    <property type="entry name" value="WSC"/>
    <property type="match status" value="1"/>
</dbReference>
<gene>
    <name evidence="24" type="ORF">EOD39_1202</name>
</gene>
<comment type="similarity">
    <text evidence="3">Belongs to the polycystin family.</text>
</comment>
<dbReference type="PROSITE" id="PS51111">
    <property type="entry name" value="REJ"/>
    <property type="match status" value="1"/>
</dbReference>
<evidence type="ECO:0000313" key="25">
    <source>
        <dbReference type="Proteomes" id="UP000289886"/>
    </source>
</evidence>
<dbReference type="GO" id="GO:0005929">
    <property type="term" value="C:cilium"/>
    <property type="evidence" value="ECO:0007669"/>
    <property type="project" value="UniProtKB-SubCell"/>
</dbReference>
<feature type="domain" description="PKD" evidence="19">
    <location>
        <begin position="1631"/>
        <end position="1690"/>
    </location>
</feature>
<feature type="region of interest" description="Disordered" evidence="16">
    <location>
        <begin position="3828"/>
        <end position="3921"/>
    </location>
</feature>
<dbReference type="InterPro" id="IPR042060">
    <property type="entry name" value="PLAT_polycystin1"/>
</dbReference>
<keyword evidence="4" id="KW-1003">Cell membrane</keyword>
<feature type="transmembrane region" description="Helical" evidence="17">
    <location>
        <begin position="3101"/>
        <end position="3122"/>
    </location>
</feature>
<dbReference type="InterPro" id="IPR032675">
    <property type="entry name" value="LRR_dom_sf"/>
</dbReference>
<dbReference type="SMART" id="SM00089">
    <property type="entry name" value="PKD"/>
    <property type="match status" value="10"/>
</dbReference>
<evidence type="ECO:0000256" key="3">
    <source>
        <dbReference type="ARBA" id="ARBA00007200"/>
    </source>
</evidence>
<dbReference type="InterPro" id="IPR016186">
    <property type="entry name" value="C-type_lectin-like/link_sf"/>
</dbReference>
<feature type="domain" description="C-type lectin" evidence="18">
    <location>
        <begin position="330"/>
        <end position="444"/>
    </location>
</feature>
<dbReference type="CDD" id="cd00146">
    <property type="entry name" value="PKD"/>
    <property type="match status" value="8"/>
</dbReference>
<dbReference type="Pfam" id="PF00059">
    <property type="entry name" value="Lectin_C"/>
    <property type="match status" value="1"/>
</dbReference>
<evidence type="ECO:0000256" key="15">
    <source>
        <dbReference type="PROSITE-ProRule" id="PRU00152"/>
    </source>
</evidence>
<dbReference type="PRINTS" id="PR00500">
    <property type="entry name" value="POLYCYSTIN1"/>
</dbReference>
<organism evidence="24 25">
    <name type="scientific">Acipenser ruthenus</name>
    <name type="common">Sterlet sturgeon</name>
    <dbReference type="NCBI Taxonomy" id="7906"/>
    <lineage>
        <taxon>Eukaryota</taxon>
        <taxon>Metazoa</taxon>
        <taxon>Chordata</taxon>
        <taxon>Craniata</taxon>
        <taxon>Vertebrata</taxon>
        <taxon>Euteleostomi</taxon>
        <taxon>Actinopterygii</taxon>
        <taxon>Chondrostei</taxon>
        <taxon>Acipenseriformes</taxon>
        <taxon>Acipenseridae</taxon>
        <taxon>Acipenser</taxon>
    </lineage>
</organism>
<feature type="domain" description="PKD" evidence="19">
    <location>
        <begin position="960"/>
        <end position="1048"/>
    </location>
</feature>
<keyword evidence="12" id="KW-1015">Disulfide bond</keyword>